<dbReference type="InterPro" id="IPR052701">
    <property type="entry name" value="GAG_Ulvan_Degrading_Sulfatases"/>
</dbReference>
<dbReference type="Gene3D" id="3.40.720.10">
    <property type="entry name" value="Alkaline Phosphatase, subunit A"/>
    <property type="match status" value="1"/>
</dbReference>
<name>A0A645BA70_9ZZZZ</name>
<dbReference type="PANTHER" id="PTHR43751:SF3">
    <property type="entry name" value="SULFATASE N-TERMINAL DOMAIN-CONTAINING PROTEIN"/>
    <property type="match status" value="1"/>
</dbReference>
<comment type="caution">
    <text evidence="1">The sequence shown here is derived from an EMBL/GenBank/DDBJ whole genome shotgun (WGS) entry which is preliminary data.</text>
</comment>
<reference evidence="1" key="1">
    <citation type="submission" date="2019-08" db="EMBL/GenBank/DDBJ databases">
        <authorList>
            <person name="Kucharzyk K."/>
            <person name="Murdoch R.W."/>
            <person name="Higgins S."/>
            <person name="Loffler F."/>
        </authorList>
    </citation>
    <scope>NUCLEOTIDE SEQUENCE</scope>
</reference>
<sequence length="133" mass="15262">MGYVDVMPTIMDILKQQSAAEFDGISMLPILTGEKKTIERNLYLGLGAVVSNEWKFIEKGHNPKMKMDSDMLFKIDTDPFEQNNVIDAYKEKAAEFKSYLQVYDTIQPPRPLPDYGYGQEGFVTPKEWKVTED</sequence>
<protein>
    <recommendedName>
        <fullName evidence="2">Arylsulfatase</fullName>
    </recommendedName>
</protein>
<dbReference type="PANTHER" id="PTHR43751">
    <property type="entry name" value="SULFATASE"/>
    <property type="match status" value="1"/>
</dbReference>
<evidence type="ECO:0008006" key="2">
    <source>
        <dbReference type="Google" id="ProtNLM"/>
    </source>
</evidence>
<gene>
    <name evidence="1" type="ORF">SDC9_109108</name>
</gene>
<evidence type="ECO:0000313" key="1">
    <source>
        <dbReference type="EMBL" id="MPM62242.1"/>
    </source>
</evidence>
<dbReference type="EMBL" id="VSSQ01018765">
    <property type="protein sequence ID" value="MPM62242.1"/>
    <property type="molecule type" value="Genomic_DNA"/>
</dbReference>
<proteinExistence type="predicted"/>
<dbReference type="SUPFAM" id="SSF53649">
    <property type="entry name" value="Alkaline phosphatase-like"/>
    <property type="match status" value="1"/>
</dbReference>
<organism evidence="1">
    <name type="scientific">bioreactor metagenome</name>
    <dbReference type="NCBI Taxonomy" id="1076179"/>
    <lineage>
        <taxon>unclassified sequences</taxon>
        <taxon>metagenomes</taxon>
        <taxon>ecological metagenomes</taxon>
    </lineage>
</organism>
<dbReference type="InterPro" id="IPR017850">
    <property type="entry name" value="Alkaline_phosphatase_core_sf"/>
</dbReference>
<dbReference type="AlphaFoldDB" id="A0A645BA70"/>
<accession>A0A645BA70</accession>